<dbReference type="GO" id="GO:0002181">
    <property type="term" value="P:cytoplasmic translation"/>
    <property type="evidence" value="ECO:0007669"/>
    <property type="project" value="TreeGrafter"/>
</dbReference>
<keyword evidence="9" id="KW-1185">Reference proteome</keyword>
<dbReference type="InterPro" id="IPR036394">
    <property type="entry name" value="Ribosomal_uL22_sf"/>
</dbReference>
<dbReference type="Gene3D" id="3.90.470.10">
    <property type="entry name" value="Ribosomal protein L22/L17"/>
    <property type="match status" value="1"/>
</dbReference>
<name>A0A218NP45_9ARCH</name>
<dbReference type="GO" id="GO:0003735">
    <property type="term" value="F:structural constituent of ribosome"/>
    <property type="evidence" value="ECO:0007669"/>
    <property type="project" value="UniProtKB-UniRule"/>
</dbReference>
<dbReference type="PANTHER" id="PTHR11593:SF10">
    <property type="entry name" value="60S RIBOSOMAL PROTEIN L17"/>
    <property type="match status" value="1"/>
</dbReference>
<dbReference type="PANTHER" id="PTHR11593">
    <property type="entry name" value="60S RIBOSOMAL PROTEIN L17"/>
    <property type="match status" value="1"/>
</dbReference>
<comment type="function">
    <text evidence="6">This protein binds specifically to 23S rRNA. It makes multiple contacts with different domains of the 23S rRNA in the assembled 50S subunit and ribosome.</text>
</comment>
<dbReference type="NCBIfam" id="TIGR01038">
    <property type="entry name" value="uL22_arch_euk"/>
    <property type="match status" value="1"/>
</dbReference>
<dbReference type="KEGG" id="marh:Mia14_0963"/>
<proteinExistence type="inferred from homology"/>
<keyword evidence="6" id="KW-0694">RNA-binding</keyword>
<gene>
    <name evidence="8" type="ORF">Mia14_0963</name>
</gene>
<feature type="compositionally biased region" description="Basic and acidic residues" evidence="7">
    <location>
        <begin position="198"/>
        <end position="221"/>
    </location>
</feature>
<dbReference type="InterPro" id="IPR001063">
    <property type="entry name" value="Ribosomal_uL22"/>
</dbReference>
<keyword evidence="3 5" id="KW-0687">Ribonucleoprotein</keyword>
<evidence type="ECO:0000256" key="5">
    <source>
        <dbReference type="RuleBase" id="RU004005"/>
    </source>
</evidence>
<feature type="compositionally biased region" description="Polar residues" evidence="7">
    <location>
        <begin position="226"/>
        <end position="248"/>
    </location>
</feature>
<dbReference type="OrthoDB" id="314984at2157"/>
<evidence type="ECO:0000313" key="8">
    <source>
        <dbReference type="EMBL" id="ASI14235.1"/>
    </source>
</evidence>
<protein>
    <recommendedName>
        <fullName evidence="4 6">50S ribosomal protein L22</fullName>
    </recommendedName>
</protein>
<evidence type="ECO:0000256" key="7">
    <source>
        <dbReference type="SAM" id="MobiDB-lite"/>
    </source>
</evidence>
<comment type="similarity">
    <text evidence="1 5">Belongs to the universal ribosomal protein uL22 family.</text>
</comment>
<evidence type="ECO:0000256" key="2">
    <source>
        <dbReference type="ARBA" id="ARBA00022980"/>
    </source>
</evidence>
<keyword evidence="2 5" id="KW-0689">Ribosomal protein</keyword>
<dbReference type="SUPFAM" id="SSF54843">
    <property type="entry name" value="Ribosomal protein L22"/>
    <property type="match status" value="1"/>
</dbReference>
<organism evidence="8 9">
    <name type="scientific">Candidatus Mancarchaeum acidiphilum</name>
    <dbReference type="NCBI Taxonomy" id="1920749"/>
    <lineage>
        <taxon>Archaea</taxon>
        <taxon>Candidatus Micrarchaeota</taxon>
        <taxon>Candidatus Mancarchaeum</taxon>
    </lineage>
</organism>
<evidence type="ECO:0000256" key="6">
    <source>
        <dbReference type="RuleBase" id="RU004007"/>
    </source>
</evidence>
<keyword evidence="6" id="KW-0699">rRNA-binding</keyword>
<dbReference type="Proteomes" id="UP000197679">
    <property type="component" value="Chromosome"/>
</dbReference>
<dbReference type="AlphaFoldDB" id="A0A218NP45"/>
<evidence type="ECO:0000256" key="4">
    <source>
        <dbReference type="NCBIfam" id="TIGR01038"/>
    </source>
</evidence>
<dbReference type="Pfam" id="PF00237">
    <property type="entry name" value="Ribosomal_L22"/>
    <property type="match status" value="1"/>
</dbReference>
<dbReference type="RefSeq" id="WP_088820530.1">
    <property type="nucleotide sequence ID" value="NZ_CP019964.1"/>
</dbReference>
<sequence>MNFSYNGDKNKVAFAGRSDINASYKDLGAVCESIRYKSIPYALKVLNDVINEDKPIRFRKHNKGMGSRHELGGNKGRYPKRCAKIVKNILSSAVANAINKGFDETKLVVIHTSANKNDIIMRTPPKGNLSWGRGMYGYSSLRRSDLEFAKVEIGVANPEDIELSKKAKDLIHLFGKHSERLPADNEKSKKAKPKSKKAKDESKDKEPKTPKLAEEKKEISNEKAVANSTKPNVNNKPIKNTNLGNDRY</sequence>
<feature type="region of interest" description="Disordered" evidence="7">
    <location>
        <begin position="178"/>
        <end position="248"/>
    </location>
</feature>
<dbReference type="GeneID" id="33314499"/>
<dbReference type="InterPro" id="IPR005721">
    <property type="entry name" value="Ribosomal_uL22_euk/arc"/>
</dbReference>
<dbReference type="EMBL" id="CP019964">
    <property type="protein sequence ID" value="ASI14235.1"/>
    <property type="molecule type" value="Genomic_DNA"/>
</dbReference>
<evidence type="ECO:0000256" key="1">
    <source>
        <dbReference type="ARBA" id="ARBA00009451"/>
    </source>
</evidence>
<dbReference type="GO" id="GO:0019843">
    <property type="term" value="F:rRNA binding"/>
    <property type="evidence" value="ECO:0007669"/>
    <property type="project" value="UniProtKB-KW"/>
</dbReference>
<dbReference type="GO" id="GO:0022625">
    <property type="term" value="C:cytosolic large ribosomal subunit"/>
    <property type="evidence" value="ECO:0007669"/>
    <property type="project" value="UniProtKB-UniRule"/>
</dbReference>
<evidence type="ECO:0000313" key="9">
    <source>
        <dbReference type="Proteomes" id="UP000197679"/>
    </source>
</evidence>
<accession>A0A218NP45</accession>
<comment type="subunit">
    <text evidence="6">Part of the 50S ribosomal subunit.</text>
</comment>
<reference evidence="8 9" key="1">
    <citation type="journal article" date="2017" name="Nat. Commun.">
        <title>'ARMAN' archaea depend on association with euryarchaeal host in culture and in situ.</title>
        <authorList>
            <person name="Golyshina O."/>
            <person name="Toshchakov S."/>
            <person name="Makarova K."/>
            <person name="Gavrilov S."/>
            <person name="Korzhenkov A."/>
            <person name="La Cono V."/>
            <person name="Arcadi E."/>
            <person name="Nechitaylo T."/>
            <person name="Ferrer M."/>
            <person name="Kublanov I."/>
            <person name="Wolf Y."/>
            <person name="Yakimov M."/>
            <person name="Golyshin P."/>
            <person name="Slesarev A."/>
            <person name="Kozyavkin S."/>
        </authorList>
    </citation>
    <scope>NUCLEOTIDE SEQUENCE [LARGE SCALE GENOMIC DNA]</scope>
    <source>
        <strain evidence="8 9">Mia14</strain>
    </source>
</reference>
<feature type="compositionally biased region" description="Basic and acidic residues" evidence="7">
    <location>
        <begin position="178"/>
        <end position="188"/>
    </location>
</feature>
<evidence type="ECO:0000256" key="3">
    <source>
        <dbReference type="ARBA" id="ARBA00023274"/>
    </source>
</evidence>